<name>W6YJR3_COCMI</name>
<dbReference type="PANTHER" id="PTHR37535">
    <property type="entry name" value="FLUG DOMAIN PROTEIN"/>
    <property type="match status" value="1"/>
</dbReference>
<dbReference type="SUPFAM" id="SSF56349">
    <property type="entry name" value="DNA breaking-rejoining enzymes"/>
    <property type="match status" value="1"/>
</dbReference>
<dbReference type="eggNOG" id="ENOG502SS4Y">
    <property type="taxonomic scope" value="Eukaryota"/>
</dbReference>
<dbReference type="HOGENOM" id="CLU_566399_0_0_1"/>
<feature type="region of interest" description="Disordered" evidence="2">
    <location>
        <begin position="277"/>
        <end position="298"/>
    </location>
</feature>
<protein>
    <recommendedName>
        <fullName evidence="5">C2H2-type domain-containing protein</fullName>
    </recommendedName>
</protein>
<dbReference type="RefSeq" id="XP_007693870.1">
    <property type="nucleotide sequence ID" value="XM_007695680.1"/>
</dbReference>
<dbReference type="Gene3D" id="1.10.443.10">
    <property type="entry name" value="Intergrase catalytic core"/>
    <property type="match status" value="1"/>
</dbReference>
<proteinExistence type="predicted"/>
<dbReference type="PANTHER" id="PTHR37535:SF4">
    <property type="entry name" value="FLUG DOMAIN-CONTAINING PROTEIN"/>
    <property type="match status" value="1"/>
</dbReference>
<dbReference type="AlphaFoldDB" id="W6YJR3"/>
<dbReference type="GO" id="GO:0003677">
    <property type="term" value="F:DNA binding"/>
    <property type="evidence" value="ECO:0007669"/>
    <property type="project" value="InterPro"/>
</dbReference>
<dbReference type="GO" id="GO:0015074">
    <property type="term" value="P:DNA integration"/>
    <property type="evidence" value="ECO:0007669"/>
    <property type="project" value="InterPro"/>
</dbReference>
<dbReference type="STRING" id="930090.W6YJR3"/>
<feature type="region of interest" description="Disordered" evidence="2">
    <location>
        <begin position="239"/>
        <end position="262"/>
    </location>
</feature>
<feature type="compositionally biased region" description="Low complexity" evidence="2">
    <location>
        <begin position="284"/>
        <end position="298"/>
    </location>
</feature>
<dbReference type="InterPro" id="IPR021842">
    <property type="entry name" value="DUF3435"/>
</dbReference>
<organism evidence="3 4">
    <name type="scientific">Bipolaris oryzae ATCC 44560</name>
    <dbReference type="NCBI Taxonomy" id="930090"/>
    <lineage>
        <taxon>Eukaryota</taxon>
        <taxon>Fungi</taxon>
        <taxon>Dikarya</taxon>
        <taxon>Ascomycota</taxon>
        <taxon>Pezizomycotina</taxon>
        <taxon>Dothideomycetes</taxon>
        <taxon>Pleosporomycetidae</taxon>
        <taxon>Pleosporales</taxon>
        <taxon>Pleosporineae</taxon>
        <taxon>Pleosporaceae</taxon>
        <taxon>Bipolaris</taxon>
    </lineage>
</organism>
<evidence type="ECO:0000313" key="4">
    <source>
        <dbReference type="Proteomes" id="UP000054032"/>
    </source>
</evidence>
<dbReference type="OrthoDB" id="3943630at2759"/>
<gene>
    <name evidence="3" type="ORF">COCMIDRAFT_111066</name>
</gene>
<sequence>MLTLMGMRPGEFIESSNWKNSNEGLLYRDVKLLRSSEADGGFILHVQLRNRKGHRHNHKQGALMLLTEEPGDRALCPVTYFLALALADGVFEGCETLSDLQSRKPSPGSSYCEFPYHADVGDLPILRCCQQDGSISPTRILTYFGFHWMIRSLGQRAGYKDKLTAYCFRRGYGNAIDKTVTTAQRQQLMGHANPNVFQTYISSMIGIDSQSVVQGRDQRMELINNHSSMMLNRNLLAPMPPRSQLADTTSLNASHHDSDLPHDKRKYMQRKAFEEERQQFFQGRSITTSSTSSDGTRTPSRYLKALLKLEANRYQAVMLMYPDLKSDGNQHDKDNETPDHENYEAAEMTTSTQEPRISLEQIVHPLQSIANGHKQHFEYGSAETIENGCCSFCKKQLDGHEYFQHNALRTHMRNHLTNALYPLECPHPSCATSLGTADLFWEHAVSVHGLPPLHGTKITSKRKSPCDDDPQQE</sequence>
<evidence type="ECO:0008006" key="5">
    <source>
        <dbReference type="Google" id="ProtNLM"/>
    </source>
</evidence>
<evidence type="ECO:0000313" key="3">
    <source>
        <dbReference type="EMBL" id="EUC39612.1"/>
    </source>
</evidence>
<dbReference type="InterPro" id="IPR011010">
    <property type="entry name" value="DNA_brk_join_enz"/>
</dbReference>
<dbReference type="InterPro" id="IPR013762">
    <property type="entry name" value="Integrase-like_cat_sf"/>
</dbReference>
<dbReference type="KEGG" id="bor:COCMIDRAFT_111066"/>
<reference evidence="3 4" key="1">
    <citation type="journal article" date="2013" name="PLoS Genet.">
        <title>Comparative genome structure, secondary metabolite, and effector coding capacity across Cochliobolus pathogens.</title>
        <authorList>
            <person name="Condon B.J."/>
            <person name="Leng Y."/>
            <person name="Wu D."/>
            <person name="Bushley K.E."/>
            <person name="Ohm R.A."/>
            <person name="Otillar R."/>
            <person name="Martin J."/>
            <person name="Schackwitz W."/>
            <person name="Grimwood J."/>
            <person name="MohdZainudin N."/>
            <person name="Xue C."/>
            <person name="Wang R."/>
            <person name="Manning V.A."/>
            <person name="Dhillon B."/>
            <person name="Tu Z.J."/>
            <person name="Steffenson B.J."/>
            <person name="Salamov A."/>
            <person name="Sun H."/>
            <person name="Lowry S."/>
            <person name="LaButti K."/>
            <person name="Han J."/>
            <person name="Copeland A."/>
            <person name="Lindquist E."/>
            <person name="Barry K."/>
            <person name="Schmutz J."/>
            <person name="Baker S.E."/>
            <person name="Ciuffetti L.M."/>
            <person name="Grigoriev I.V."/>
            <person name="Zhong S."/>
            <person name="Turgeon B.G."/>
        </authorList>
    </citation>
    <scope>NUCLEOTIDE SEQUENCE [LARGE SCALE GENOMIC DNA]</scope>
    <source>
        <strain evidence="3 4">ATCC 44560</strain>
    </source>
</reference>
<accession>W6YJR3</accession>
<dbReference type="Proteomes" id="UP000054032">
    <property type="component" value="Unassembled WGS sequence"/>
</dbReference>
<dbReference type="Pfam" id="PF11917">
    <property type="entry name" value="DUF3435"/>
    <property type="match status" value="1"/>
</dbReference>
<keyword evidence="1" id="KW-0233">DNA recombination</keyword>
<evidence type="ECO:0000256" key="1">
    <source>
        <dbReference type="ARBA" id="ARBA00023172"/>
    </source>
</evidence>
<dbReference type="GO" id="GO:0006310">
    <property type="term" value="P:DNA recombination"/>
    <property type="evidence" value="ECO:0007669"/>
    <property type="project" value="UniProtKB-KW"/>
</dbReference>
<feature type="region of interest" description="Disordered" evidence="2">
    <location>
        <begin position="452"/>
        <end position="473"/>
    </location>
</feature>
<keyword evidence="4" id="KW-1185">Reference proteome</keyword>
<dbReference type="GeneID" id="19119709"/>
<dbReference type="EMBL" id="KI964307">
    <property type="protein sequence ID" value="EUC39612.1"/>
    <property type="molecule type" value="Genomic_DNA"/>
</dbReference>
<evidence type="ECO:0000256" key="2">
    <source>
        <dbReference type="SAM" id="MobiDB-lite"/>
    </source>
</evidence>